<name>A0A537KIX0_9BACT</name>
<dbReference type="PANTHER" id="PTHR35848:SF6">
    <property type="entry name" value="CUPIN TYPE-2 DOMAIN-CONTAINING PROTEIN"/>
    <property type="match status" value="1"/>
</dbReference>
<protein>
    <submittedName>
        <fullName evidence="3">Cupin domain-containing protein</fullName>
    </submittedName>
</protein>
<dbReference type="GO" id="GO:0046872">
    <property type="term" value="F:metal ion binding"/>
    <property type="evidence" value="ECO:0007669"/>
    <property type="project" value="UniProtKB-KW"/>
</dbReference>
<keyword evidence="1" id="KW-0479">Metal-binding</keyword>
<feature type="domain" description="Cupin type-2" evidence="2">
    <location>
        <begin position="40"/>
        <end position="108"/>
    </location>
</feature>
<accession>A0A537KIX0</accession>
<comment type="caution">
    <text evidence="3">The sequence shown here is derived from an EMBL/GenBank/DDBJ whole genome shotgun (WGS) entry which is preliminary data.</text>
</comment>
<dbReference type="SUPFAM" id="SSF51182">
    <property type="entry name" value="RmlC-like cupins"/>
    <property type="match status" value="1"/>
</dbReference>
<proteinExistence type="predicted"/>
<sequence length="137" mass="15153">MLQCIITETKDLEPVIYDWGGVKWVANNELAPGCELSFGLVHILPGKTNPEHWHTAAEEIVYMLQGECTVRVGDRRMMIRPGQSLIIAKGTKHEVSNHGWEPVVYVCAFSASTRGTLFGDPSIPGARPMSGQHAQPW</sequence>
<evidence type="ECO:0000313" key="3">
    <source>
        <dbReference type="EMBL" id="TMI95718.1"/>
    </source>
</evidence>
<evidence type="ECO:0000259" key="2">
    <source>
        <dbReference type="Pfam" id="PF07883"/>
    </source>
</evidence>
<dbReference type="Pfam" id="PF07883">
    <property type="entry name" value="Cupin_2"/>
    <property type="match status" value="1"/>
</dbReference>
<reference evidence="3 4" key="1">
    <citation type="journal article" date="2019" name="Nat. Microbiol.">
        <title>Mediterranean grassland soil C-N compound turnover is dependent on rainfall and depth, and is mediated by genomically divergent microorganisms.</title>
        <authorList>
            <person name="Diamond S."/>
            <person name="Andeer P.F."/>
            <person name="Li Z."/>
            <person name="Crits-Christoph A."/>
            <person name="Burstein D."/>
            <person name="Anantharaman K."/>
            <person name="Lane K.R."/>
            <person name="Thomas B.C."/>
            <person name="Pan C."/>
            <person name="Northen T.R."/>
            <person name="Banfield J.F."/>
        </authorList>
    </citation>
    <scope>NUCLEOTIDE SEQUENCE [LARGE SCALE GENOMIC DNA]</scope>
    <source>
        <strain evidence="3">NP_4</strain>
    </source>
</reference>
<dbReference type="AlphaFoldDB" id="A0A537KIX0"/>
<gene>
    <name evidence="3" type="ORF">E6H01_14290</name>
</gene>
<dbReference type="EMBL" id="VBAL01000283">
    <property type="protein sequence ID" value="TMI95718.1"/>
    <property type="molecule type" value="Genomic_DNA"/>
</dbReference>
<dbReference type="Proteomes" id="UP000319353">
    <property type="component" value="Unassembled WGS sequence"/>
</dbReference>
<evidence type="ECO:0000256" key="1">
    <source>
        <dbReference type="ARBA" id="ARBA00022723"/>
    </source>
</evidence>
<organism evidence="3 4">
    <name type="scientific">Candidatus Segetimicrobium genomatis</name>
    <dbReference type="NCBI Taxonomy" id="2569760"/>
    <lineage>
        <taxon>Bacteria</taxon>
        <taxon>Bacillati</taxon>
        <taxon>Candidatus Sysuimicrobiota</taxon>
        <taxon>Candidatus Sysuimicrobiia</taxon>
        <taxon>Candidatus Sysuimicrobiales</taxon>
        <taxon>Candidatus Segetimicrobiaceae</taxon>
        <taxon>Candidatus Segetimicrobium</taxon>
    </lineage>
</organism>
<evidence type="ECO:0000313" key="4">
    <source>
        <dbReference type="Proteomes" id="UP000319353"/>
    </source>
</evidence>
<dbReference type="InterPro" id="IPR013096">
    <property type="entry name" value="Cupin_2"/>
</dbReference>
<dbReference type="InterPro" id="IPR011051">
    <property type="entry name" value="RmlC_Cupin_sf"/>
</dbReference>
<dbReference type="PANTHER" id="PTHR35848">
    <property type="entry name" value="OXALATE-BINDING PROTEIN"/>
    <property type="match status" value="1"/>
</dbReference>
<dbReference type="InterPro" id="IPR014710">
    <property type="entry name" value="RmlC-like_jellyroll"/>
</dbReference>
<dbReference type="InterPro" id="IPR051610">
    <property type="entry name" value="GPI/OXD"/>
</dbReference>
<dbReference type="Gene3D" id="2.60.120.10">
    <property type="entry name" value="Jelly Rolls"/>
    <property type="match status" value="1"/>
</dbReference>